<comment type="subunit">
    <text evidence="7">Interacts with LGALS1 and laminin.</text>
</comment>
<evidence type="ECO:0000256" key="5">
    <source>
        <dbReference type="ARBA" id="ARBA00023180"/>
    </source>
</evidence>
<dbReference type="FunFam" id="3.10.250.10:FF:000007">
    <property type="entry name" value="Soluble scavenger receptor cysteine-rich domain-containing protein SSC5D"/>
    <property type="match status" value="1"/>
</dbReference>
<accession>A0A7L0ETN0</accession>
<keyword evidence="3 9" id="KW-1015">Disulfide bond</keyword>
<dbReference type="PANTHER" id="PTHR19331">
    <property type="entry name" value="SCAVENGER RECEPTOR DOMAIN-CONTAINING"/>
    <property type="match status" value="1"/>
</dbReference>
<keyword evidence="2" id="KW-0677">Repeat</keyword>
<dbReference type="PROSITE" id="PS50287">
    <property type="entry name" value="SRCR_2"/>
    <property type="match status" value="2"/>
</dbReference>
<feature type="disulfide bond" evidence="9">
    <location>
        <begin position="77"/>
        <end position="141"/>
    </location>
</feature>
<evidence type="ECO:0000256" key="2">
    <source>
        <dbReference type="ARBA" id="ARBA00022737"/>
    </source>
</evidence>
<feature type="domain" description="SRCR" evidence="10">
    <location>
        <begin position="1"/>
        <end position="44"/>
    </location>
</feature>
<evidence type="ECO:0000256" key="9">
    <source>
        <dbReference type="PROSITE-ProRule" id="PRU00196"/>
    </source>
</evidence>
<comment type="caution">
    <text evidence="11">The sequence shown here is derived from an EMBL/GenBank/DDBJ whole genome shotgun (WGS) entry which is preliminary data.</text>
</comment>
<dbReference type="InterPro" id="IPR001190">
    <property type="entry name" value="SRCR"/>
</dbReference>
<keyword evidence="4" id="KW-0675">Receptor</keyword>
<dbReference type="EMBL" id="VXAG01003259">
    <property type="protein sequence ID" value="NXJ86620.1"/>
    <property type="molecule type" value="Genomic_DNA"/>
</dbReference>
<dbReference type="AlphaFoldDB" id="A0A7L0ETN0"/>
<feature type="non-terminal residue" evidence="11">
    <location>
        <position position="158"/>
    </location>
</feature>
<evidence type="ECO:0000259" key="10">
    <source>
        <dbReference type="PROSITE" id="PS50287"/>
    </source>
</evidence>
<protein>
    <recommendedName>
        <fullName evidence="8">Soluble scavenger receptor cysteine-rich domain-containing protein SSC5D</fullName>
    </recommendedName>
</protein>
<proteinExistence type="predicted"/>
<dbReference type="Proteomes" id="UP000550660">
    <property type="component" value="Unassembled WGS sequence"/>
</dbReference>
<organism evidence="11 12">
    <name type="scientific">Trogon melanurus</name>
    <name type="common">Black-tailed trogon</name>
    <dbReference type="NCBI Taxonomy" id="56311"/>
    <lineage>
        <taxon>Eukaryota</taxon>
        <taxon>Metazoa</taxon>
        <taxon>Chordata</taxon>
        <taxon>Craniata</taxon>
        <taxon>Vertebrata</taxon>
        <taxon>Euteleostomi</taxon>
        <taxon>Archelosauria</taxon>
        <taxon>Archosauria</taxon>
        <taxon>Dinosauria</taxon>
        <taxon>Saurischia</taxon>
        <taxon>Theropoda</taxon>
        <taxon>Coelurosauria</taxon>
        <taxon>Aves</taxon>
        <taxon>Neognathae</taxon>
        <taxon>Neoaves</taxon>
        <taxon>Telluraves</taxon>
        <taxon>Coraciimorphae</taxon>
        <taxon>Trogoniformes</taxon>
        <taxon>Trogonidae</taxon>
        <taxon>Trogon</taxon>
    </lineage>
</organism>
<dbReference type="SUPFAM" id="SSF56487">
    <property type="entry name" value="SRCR-like"/>
    <property type="match status" value="2"/>
</dbReference>
<feature type="disulfide bond" evidence="9">
    <location>
        <begin position="90"/>
        <end position="151"/>
    </location>
</feature>
<evidence type="ECO:0000256" key="4">
    <source>
        <dbReference type="ARBA" id="ARBA00023170"/>
    </source>
</evidence>
<dbReference type="SMART" id="SM00202">
    <property type="entry name" value="SR"/>
    <property type="match status" value="1"/>
</dbReference>
<feature type="disulfide bond" evidence="9">
    <location>
        <begin position="121"/>
        <end position="131"/>
    </location>
</feature>
<feature type="disulfide bond" evidence="9">
    <location>
        <begin position="13"/>
        <end position="23"/>
    </location>
</feature>
<evidence type="ECO:0000256" key="6">
    <source>
        <dbReference type="ARBA" id="ARBA00058074"/>
    </source>
</evidence>
<evidence type="ECO:0000256" key="7">
    <source>
        <dbReference type="ARBA" id="ARBA00064153"/>
    </source>
</evidence>
<dbReference type="Pfam" id="PF00530">
    <property type="entry name" value="SRCR"/>
    <property type="match status" value="2"/>
</dbReference>
<reference evidence="11 12" key="1">
    <citation type="submission" date="2019-09" db="EMBL/GenBank/DDBJ databases">
        <title>Bird 10,000 Genomes (B10K) Project - Family phase.</title>
        <authorList>
            <person name="Zhang G."/>
        </authorList>
    </citation>
    <scope>NUCLEOTIDE SEQUENCE [LARGE SCALE GENOMIC DNA]</scope>
    <source>
        <strain evidence="11">B10K-DU-007-40</strain>
        <tissue evidence="11">Mixed tissue sample</tissue>
    </source>
</reference>
<comment type="caution">
    <text evidence="9">Lacks conserved residue(s) required for the propagation of feature annotation.</text>
</comment>
<dbReference type="OrthoDB" id="536948at2759"/>
<dbReference type="GO" id="GO:0016020">
    <property type="term" value="C:membrane"/>
    <property type="evidence" value="ECO:0007669"/>
    <property type="project" value="InterPro"/>
</dbReference>
<dbReference type="PRINTS" id="PR00258">
    <property type="entry name" value="SPERACTRCPTR"/>
</dbReference>
<dbReference type="InterPro" id="IPR036772">
    <property type="entry name" value="SRCR-like_dom_sf"/>
</dbReference>
<keyword evidence="1" id="KW-0732">Signal</keyword>
<comment type="function">
    <text evidence="6">Binds to extracellular matrix proteins. Binds to pathogen-associated molecular patterns (PAMPs) present on the cell walls of Gram-positive and Gram-negative bacteria and fungi, behaving as a pattern recognition receptor (PRR). Induces bacterial and fungal aggregation and subsequent inhibition of PAMP-induced cytokine release. Does not possess intrinsic bactericidal activity. May play a role in the innate defense and homeostasis of certain epithelial surfaces.</text>
</comment>
<evidence type="ECO:0000256" key="8">
    <source>
        <dbReference type="ARBA" id="ARBA00069168"/>
    </source>
</evidence>
<keyword evidence="5" id="KW-0325">Glycoprotein</keyword>
<name>A0A7L0ETN0_TROML</name>
<sequence>QGTGRIWLDDVACTGTENALAQCRARPWGYNNCHHGEDAGVVCSEEAEVAEVRLADGPSHCAGRVEIFHERRWGTVCDDGWDLNDAAVVCRQLGCGMAEAVPGRAYFGEGTGEIWLDDVACTGSEEHLAQCQARPWGQNNCHHREDASVVCSGTTRPA</sequence>
<dbReference type="Gene3D" id="3.10.250.10">
    <property type="entry name" value="SRCR-like domain"/>
    <property type="match status" value="2"/>
</dbReference>
<evidence type="ECO:0000256" key="3">
    <source>
        <dbReference type="ARBA" id="ARBA00023157"/>
    </source>
</evidence>
<keyword evidence="12" id="KW-1185">Reference proteome</keyword>
<dbReference type="PROSITE" id="PS00420">
    <property type="entry name" value="SRCR_1"/>
    <property type="match status" value="1"/>
</dbReference>
<evidence type="ECO:0000313" key="11">
    <source>
        <dbReference type="EMBL" id="NXJ86620.1"/>
    </source>
</evidence>
<feature type="domain" description="SRCR" evidence="10">
    <location>
        <begin position="52"/>
        <end position="152"/>
    </location>
</feature>
<feature type="non-terminal residue" evidence="11">
    <location>
        <position position="1"/>
    </location>
</feature>
<evidence type="ECO:0000313" key="12">
    <source>
        <dbReference type="Proteomes" id="UP000550660"/>
    </source>
</evidence>
<gene>
    <name evidence="11" type="primary">Ssc5d</name>
    <name evidence="11" type="ORF">TROMEL_R03012</name>
</gene>
<evidence type="ECO:0000256" key="1">
    <source>
        <dbReference type="ARBA" id="ARBA00022729"/>
    </source>
</evidence>
<dbReference type="PANTHER" id="PTHR19331:SF487">
    <property type="entry name" value="SOLUBLE SCAVENGER RECEPTOR CYSTEINE-RICH DOMAIN-CONTAINING PROTEIN SSC5D"/>
    <property type="match status" value="1"/>
</dbReference>